<evidence type="ECO:0000313" key="2">
    <source>
        <dbReference type="EMBL" id="SVA12497.1"/>
    </source>
</evidence>
<dbReference type="InterPro" id="IPR001763">
    <property type="entry name" value="Rhodanese-like_dom"/>
</dbReference>
<dbReference type="EMBL" id="UINC01004191">
    <property type="protein sequence ID" value="SVA12497.1"/>
    <property type="molecule type" value="Genomic_DNA"/>
</dbReference>
<dbReference type="InterPro" id="IPR036873">
    <property type="entry name" value="Rhodanese-like_dom_sf"/>
</dbReference>
<gene>
    <name evidence="2" type="ORF">METZ01_LOCUS65351</name>
</gene>
<feature type="domain" description="Rhodanese" evidence="1">
    <location>
        <begin position="115"/>
        <end position="204"/>
    </location>
</feature>
<proteinExistence type="predicted"/>
<organism evidence="2">
    <name type="scientific">marine metagenome</name>
    <dbReference type="NCBI Taxonomy" id="408172"/>
    <lineage>
        <taxon>unclassified sequences</taxon>
        <taxon>metagenomes</taxon>
        <taxon>ecological metagenomes</taxon>
    </lineage>
</organism>
<dbReference type="AlphaFoldDB" id="A0A381TCS1"/>
<dbReference type="InterPro" id="IPR045500">
    <property type="entry name" value="DUF6491"/>
</dbReference>
<dbReference type="PANTHER" id="PTHR43031">
    <property type="entry name" value="FAD-DEPENDENT OXIDOREDUCTASE"/>
    <property type="match status" value="1"/>
</dbReference>
<dbReference type="PROSITE" id="PS50206">
    <property type="entry name" value="RHODANESE_3"/>
    <property type="match status" value="1"/>
</dbReference>
<protein>
    <recommendedName>
        <fullName evidence="1">Rhodanese domain-containing protein</fullName>
    </recommendedName>
</protein>
<name>A0A381TCS1_9ZZZZ</name>
<dbReference type="InterPro" id="IPR050229">
    <property type="entry name" value="GlpE_sulfurtransferase"/>
</dbReference>
<dbReference type="SMART" id="SM00450">
    <property type="entry name" value="RHOD"/>
    <property type="match status" value="1"/>
</dbReference>
<dbReference type="CDD" id="cd00158">
    <property type="entry name" value="RHOD"/>
    <property type="match status" value="1"/>
</dbReference>
<dbReference type="PANTHER" id="PTHR43031:SF1">
    <property type="entry name" value="PYRIDINE NUCLEOTIDE-DISULPHIDE OXIDOREDUCTASE"/>
    <property type="match status" value="1"/>
</dbReference>
<evidence type="ECO:0000259" key="1">
    <source>
        <dbReference type="PROSITE" id="PS50206"/>
    </source>
</evidence>
<sequence>MIKNSLLAFCIVFMPSSIWAEENKSTDCFRVQDISGWNALDDERLIIWSPTQSKPFLVTLINHCPGLTFEQSLVFKSTLSRACSNTRDTIYTEDMPCHIKSIQRIDREKAKILISAKKALVLDVRSLKEWQKGHLSNATHIELMNLEKEIGIISKYKKNTIMLYCQSGNRSEQALKILKTLGYTKVINLGGLLEAQELLGEEIVKL</sequence>
<accession>A0A381TCS1</accession>
<reference evidence="2" key="1">
    <citation type="submission" date="2018-05" db="EMBL/GenBank/DDBJ databases">
        <authorList>
            <person name="Lanie J.A."/>
            <person name="Ng W.-L."/>
            <person name="Kazmierczak K.M."/>
            <person name="Andrzejewski T.M."/>
            <person name="Davidsen T.M."/>
            <person name="Wayne K.J."/>
            <person name="Tettelin H."/>
            <person name="Glass J.I."/>
            <person name="Rusch D."/>
            <person name="Podicherti R."/>
            <person name="Tsui H.-C.T."/>
            <person name="Winkler M.E."/>
        </authorList>
    </citation>
    <scope>NUCLEOTIDE SEQUENCE</scope>
</reference>
<dbReference type="Gene3D" id="3.40.250.10">
    <property type="entry name" value="Rhodanese-like domain"/>
    <property type="match status" value="1"/>
</dbReference>
<dbReference type="Pfam" id="PF20101">
    <property type="entry name" value="DUF6491"/>
    <property type="match status" value="1"/>
</dbReference>
<dbReference type="SUPFAM" id="SSF52821">
    <property type="entry name" value="Rhodanese/Cell cycle control phosphatase"/>
    <property type="match status" value="1"/>
</dbReference>